<keyword evidence="4" id="KW-1185">Reference proteome</keyword>
<dbReference type="InterPro" id="IPR018253">
    <property type="entry name" value="DnaJ_domain_CS"/>
</dbReference>
<dbReference type="CDD" id="cd06257">
    <property type="entry name" value="DnaJ"/>
    <property type="match status" value="1"/>
</dbReference>
<dbReference type="GeneID" id="7452992"/>
<dbReference type="InterPro" id="IPR051938">
    <property type="entry name" value="Apopto_cytoskel_mod"/>
</dbReference>
<accession>B8CB41</accession>
<dbReference type="STRING" id="35128.B8CB41"/>
<name>B8CB41_THAPS</name>
<dbReference type="InParanoid" id="B8CB41"/>
<dbReference type="PaxDb" id="35128-Thaps19890"/>
<dbReference type="RefSeq" id="XP_002293515.1">
    <property type="nucleotide sequence ID" value="XM_002293479.1"/>
</dbReference>
<dbReference type="HOGENOM" id="CLU_017633_18_2_1"/>
<dbReference type="PROSITE" id="PS00636">
    <property type="entry name" value="DNAJ_1"/>
    <property type="match status" value="1"/>
</dbReference>
<dbReference type="Proteomes" id="UP000001449">
    <property type="component" value="Chromosome 13"/>
</dbReference>
<dbReference type="InterPro" id="IPR001623">
    <property type="entry name" value="DnaJ_domain"/>
</dbReference>
<feature type="non-terminal residue" evidence="3">
    <location>
        <position position="62"/>
    </location>
</feature>
<dbReference type="PROSITE" id="PS50076">
    <property type="entry name" value="DNAJ_2"/>
    <property type="match status" value="1"/>
</dbReference>
<keyword evidence="1" id="KW-0143">Chaperone</keyword>
<feature type="domain" description="J" evidence="2">
    <location>
        <begin position="1"/>
        <end position="62"/>
    </location>
</feature>
<sequence>YSILGATPSMSKSEIKRLYITLAKQTHPDSSSYNPLTSQDQFNEIARAYSTLSDDKLRKKYD</sequence>
<dbReference type="PANTHER" id="PTHR44145">
    <property type="entry name" value="DNAJ HOMOLOG SUBFAMILY A MEMBER 3, MITOCHONDRIAL"/>
    <property type="match status" value="1"/>
</dbReference>
<gene>
    <name evidence="3" type="ORF">THAPSDRAFT_19890</name>
</gene>
<evidence type="ECO:0000259" key="2">
    <source>
        <dbReference type="PROSITE" id="PS50076"/>
    </source>
</evidence>
<evidence type="ECO:0000313" key="4">
    <source>
        <dbReference type="Proteomes" id="UP000001449"/>
    </source>
</evidence>
<dbReference type="PRINTS" id="PR00625">
    <property type="entry name" value="JDOMAIN"/>
</dbReference>
<reference evidence="3 4" key="2">
    <citation type="journal article" date="2008" name="Nature">
        <title>The Phaeodactylum genome reveals the evolutionary history of diatom genomes.</title>
        <authorList>
            <person name="Bowler C."/>
            <person name="Allen A.E."/>
            <person name="Badger J.H."/>
            <person name="Grimwood J."/>
            <person name="Jabbari K."/>
            <person name="Kuo A."/>
            <person name="Maheswari U."/>
            <person name="Martens C."/>
            <person name="Maumus F."/>
            <person name="Otillar R.P."/>
            <person name="Rayko E."/>
            <person name="Salamov A."/>
            <person name="Vandepoele K."/>
            <person name="Beszteri B."/>
            <person name="Gruber A."/>
            <person name="Heijde M."/>
            <person name="Katinka M."/>
            <person name="Mock T."/>
            <person name="Valentin K."/>
            <person name="Verret F."/>
            <person name="Berges J.A."/>
            <person name="Brownlee C."/>
            <person name="Cadoret J.P."/>
            <person name="Chiovitti A."/>
            <person name="Choi C.J."/>
            <person name="Coesel S."/>
            <person name="De Martino A."/>
            <person name="Detter J.C."/>
            <person name="Durkin C."/>
            <person name="Falciatore A."/>
            <person name="Fournet J."/>
            <person name="Haruta M."/>
            <person name="Huysman M.J."/>
            <person name="Jenkins B.D."/>
            <person name="Jiroutova K."/>
            <person name="Jorgensen R.E."/>
            <person name="Joubert Y."/>
            <person name="Kaplan A."/>
            <person name="Kroger N."/>
            <person name="Kroth P.G."/>
            <person name="La Roche J."/>
            <person name="Lindquist E."/>
            <person name="Lommer M."/>
            <person name="Martin-Jezequel V."/>
            <person name="Lopez P.J."/>
            <person name="Lucas S."/>
            <person name="Mangogna M."/>
            <person name="McGinnis K."/>
            <person name="Medlin L.K."/>
            <person name="Montsant A."/>
            <person name="Oudot-Le Secq M.P."/>
            <person name="Napoli C."/>
            <person name="Obornik M."/>
            <person name="Parker M.S."/>
            <person name="Petit J.L."/>
            <person name="Porcel B.M."/>
            <person name="Poulsen N."/>
            <person name="Robison M."/>
            <person name="Rychlewski L."/>
            <person name="Rynearson T.A."/>
            <person name="Schmutz J."/>
            <person name="Shapiro H."/>
            <person name="Siaut M."/>
            <person name="Stanley M."/>
            <person name="Sussman M.R."/>
            <person name="Taylor A.R."/>
            <person name="Vardi A."/>
            <person name="von Dassow P."/>
            <person name="Vyverman W."/>
            <person name="Willis A."/>
            <person name="Wyrwicz L.S."/>
            <person name="Rokhsar D.S."/>
            <person name="Weissenbach J."/>
            <person name="Armbrust E.V."/>
            <person name="Green B.R."/>
            <person name="Van de Peer Y."/>
            <person name="Grigoriev I.V."/>
        </authorList>
    </citation>
    <scope>NUCLEOTIDE SEQUENCE [LARGE SCALE GENOMIC DNA]</scope>
    <source>
        <strain evidence="3 4">CCMP1335</strain>
    </source>
</reference>
<proteinExistence type="predicted"/>
<feature type="non-terminal residue" evidence="3">
    <location>
        <position position="1"/>
    </location>
</feature>
<protein>
    <recommendedName>
        <fullName evidence="2">J domain-containing protein</fullName>
    </recommendedName>
</protein>
<evidence type="ECO:0000313" key="3">
    <source>
        <dbReference type="EMBL" id="EED89251.1"/>
    </source>
</evidence>
<dbReference type="EMBL" id="CM000648">
    <property type="protein sequence ID" value="EED89251.1"/>
    <property type="molecule type" value="Genomic_DNA"/>
</dbReference>
<dbReference type="KEGG" id="tps:THAPSDRAFT_19890"/>
<dbReference type="AlphaFoldDB" id="B8CB41"/>
<dbReference type="Pfam" id="PF00226">
    <property type="entry name" value="DnaJ"/>
    <property type="match status" value="1"/>
</dbReference>
<reference evidence="3 4" key="1">
    <citation type="journal article" date="2004" name="Science">
        <title>The genome of the diatom Thalassiosira pseudonana: ecology, evolution, and metabolism.</title>
        <authorList>
            <person name="Armbrust E.V."/>
            <person name="Berges J.A."/>
            <person name="Bowler C."/>
            <person name="Green B.R."/>
            <person name="Martinez D."/>
            <person name="Putnam N.H."/>
            <person name="Zhou S."/>
            <person name="Allen A.E."/>
            <person name="Apt K.E."/>
            <person name="Bechner M."/>
            <person name="Brzezinski M.A."/>
            <person name="Chaal B.K."/>
            <person name="Chiovitti A."/>
            <person name="Davis A.K."/>
            <person name="Demarest M.S."/>
            <person name="Detter J.C."/>
            <person name="Glavina T."/>
            <person name="Goodstein D."/>
            <person name="Hadi M.Z."/>
            <person name="Hellsten U."/>
            <person name="Hildebrand M."/>
            <person name="Jenkins B.D."/>
            <person name="Jurka J."/>
            <person name="Kapitonov V.V."/>
            <person name="Kroger N."/>
            <person name="Lau W.W."/>
            <person name="Lane T.W."/>
            <person name="Larimer F.W."/>
            <person name="Lippmeier J.C."/>
            <person name="Lucas S."/>
            <person name="Medina M."/>
            <person name="Montsant A."/>
            <person name="Obornik M."/>
            <person name="Parker M.S."/>
            <person name="Palenik B."/>
            <person name="Pazour G.J."/>
            <person name="Richardson P.M."/>
            <person name="Rynearson T.A."/>
            <person name="Saito M.A."/>
            <person name="Schwartz D.C."/>
            <person name="Thamatrakoln K."/>
            <person name="Valentin K."/>
            <person name="Vardi A."/>
            <person name="Wilkerson F.P."/>
            <person name="Rokhsar D.S."/>
        </authorList>
    </citation>
    <scope>NUCLEOTIDE SEQUENCE [LARGE SCALE GENOMIC DNA]</scope>
    <source>
        <strain evidence="3 4">CCMP1335</strain>
    </source>
</reference>
<dbReference type="SMART" id="SM00271">
    <property type="entry name" value="DnaJ"/>
    <property type="match status" value="1"/>
</dbReference>
<dbReference type="PANTHER" id="PTHR44145:SF3">
    <property type="entry name" value="DNAJ HOMOLOG SUBFAMILY A MEMBER 3, MITOCHONDRIAL"/>
    <property type="match status" value="1"/>
</dbReference>
<dbReference type="SUPFAM" id="SSF46565">
    <property type="entry name" value="Chaperone J-domain"/>
    <property type="match status" value="1"/>
</dbReference>
<dbReference type="Gene3D" id="1.10.287.110">
    <property type="entry name" value="DnaJ domain"/>
    <property type="match status" value="1"/>
</dbReference>
<dbReference type="eggNOG" id="ENOG502T97N">
    <property type="taxonomic scope" value="Eukaryota"/>
</dbReference>
<dbReference type="InterPro" id="IPR036869">
    <property type="entry name" value="J_dom_sf"/>
</dbReference>
<evidence type="ECO:0000256" key="1">
    <source>
        <dbReference type="ARBA" id="ARBA00023186"/>
    </source>
</evidence>
<organism evidence="3 4">
    <name type="scientific">Thalassiosira pseudonana</name>
    <name type="common">Marine diatom</name>
    <name type="synonym">Cyclotella nana</name>
    <dbReference type="NCBI Taxonomy" id="35128"/>
    <lineage>
        <taxon>Eukaryota</taxon>
        <taxon>Sar</taxon>
        <taxon>Stramenopiles</taxon>
        <taxon>Ochrophyta</taxon>
        <taxon>Bacillariophyta</taxon>
        <taxon>Coscinodiscophyceae</taxon>
        <taxon>Thalassiosirophycidae</taxon>
        <taxon>Thalassiosirales</taxon>
        <taxon>Thalassiosiraceae</taxon>
        <taxon>Thalassiosira</taxon>
    </lineage>
</organism>